<feature type="compositionally biased region" description="Low complexity" evidence="1">
    <location>
        <begin position="259"/>
        <end position="292"/>
    </location>
</feature>
<dbReference type="AlphaFoldDB" id="A0A427YCS1"/>
<gene>
    <name evidence="2" type="ORF">EHS25_002982</name>
</gene>
<evidence type="ECO:0000313" key="2">
    <source>
        <dbReference type="EMBL" id="RSH88754.1"/>
    </source>
</evidence>
<evidence type="ECO:0000256" key="1">
    <source>
        <dbReference type="SAM" id="MobiDB-lite"/>
    </source>
</evidence>
<feature type="region of interest" description="Disordered" evidence="1">
    <location>
        <begin position="90"/>
        <end position="119"/>
    </location>
</feature>
<evidence type="ECO:0000313" key="3">
    <source>
        <dbReference type="Proteomes" id="UP000279259"/>
    </source>
</evidence>
<dbReference type="EMBL" id="RSCD01000016">
    <property type="protein sequence ID" value="RSH88754.1"/>
    <property type="molecule type" value="Genomic_DNA"/>
</dbReference>
<accession>A0A427YCS1</accession>
<feature type="region of interest" description="Disordered" evidence="1">
    <location>
        <begin position="189"/>
        <end position="233"/>
    </location>
</feature>
<sequence length="342" mass="35124">MSSPIPISTNQPTTPPDTRRVSHPTLDKLPLPAHPPGSGSAHSPSSSLSISPQTPFFPPPGAPLSPLGSSATPTQSGFIKWASGFSLGKSPVSPPLSSTRGFEIPHLQSPSQSHQHPTSASMPASAIVMDEDDHHAHERHDAFEFGDLGDMKNKSWTGATATANRRAVSMSMASGQSASGITSMLRGFGSTSAASGPGQHGEVTSPIGFSPGGGTGHNQNGTSPPASMPQGGVLADKAAKGQGLLRRFSIGGGFARSPFLSPPSGSSALPPSPPHASMSTTAPAASAPVQSAIPPPLPVHHAVDEGLKPRMTARGRRYSETGARKRGVSPMGERILRDQVHF</sequence>
<feature type="region of interest" description="Disordered" evidence="1">
    <location>
        <begin position="259"/>
        <end position="302"/>
    </location>
</feature>
<organism evidence="2 3">
    <name type="scientific">Saitozyma podzolica</name>
    <dbReference type="NCBI Taxonomy" id="1890683"/>
    <lineage>
        <taxon>Eukaryota</taxon>
        <taxon>Fungi</taxon>
        <taxon>Dikarya</taxon>
        <taxon>Basidiomycota</taxon>
        <taxon>Agaricomycotina</taxon>
        <taxon>Tremellomycetes</taxon>
        <taxon>Tremellales</taxon>
        <taxon>Trimorphomycetaceae</taxon>
        <taxon>Saitozyma</taxon>
    </lineage>
</organism>
<proteinExistence type="predicted"/>
<comment type="caution">
    <text evidence="2">The sequence shown here is derived from an EMBL/GenBank/DDBJ whole genome shotgun (WGS) entry which is preliminary data.</text>
</comment>
<dbReference type="Proteomes" id="UP000279259">
    <property type="component" value="Unassembled WGS sequence"/>
</dbReference>
<feature type="compositionally biased region" description="Low complexity" evidence="1">
    <location>
        <begin position="105"/>
        <end position="117"/>
    </location>
</feature>
<protein>
    <submittedName>
        <fullName evidence="2">Uncharacterized protein</fullName>
    </submittedName>
</protein>
<keyword evidence="3" id="KW-1185">Reference proteome</keyword>
<feature type="compositionally biased region" description="Low complexity" evidence="1">
    <location>
        <begin position="36"/>
        <end position="52"/>
    </location>
</feature>
<feature type="region of interest" description="Disordered" evidence="1">
    <location>
        <begin position="1"/>
        <end position="73"/>
    </location>
</feature>
<reference evidence="2 3" key="1">
    <citation type="submission" date="2018-11" db="EMBL/GenBank/DDBJ databases">
        <title>Genome sequence of Saitozyma podzolica DSM 27192.</title>
        <authorList>
            <person name="Aliyu H."/>
            <person name="Gorte O."/>
            <person name="Ochsenreither K."/>
        </authorList>
    </citation>
    <scope>NUCLEOTIDE SEQUENCE [LARGE SCALE GENOMIC DNA]</scope>
    <source>
        <strain evidence="2 3">DSM 27192</strain>
    </source>
</reference>
<feature type="compositionally biased region" description="Polar residues" evidence="1">
    <location>
        <begin position="1"/>
        <end position="12"/>
    </location>
</feature>
<dbReference type="OrthoDB" id="2554033at2759"/>
<name>A0A427YCS1_9TREE</name>